<sequence length="280" mass="32241">MIHLRVHVGVEAVFLRGRFVPRRVRLIFHQGNSHDRFDRLETVFPRHDQTHRGTVLVGDRFVVQARRHDRQRMHRFVQTQTLSVGPIEDRVIHGLHDIGQHRGFEGDELRVRLHAHLRQQFVELEPVPRDDHRPCLDAAETVYPLLRRDVPDQVSQLIVARVVDKAVDLHGPWLRLHRAGVLCRIALARSEFVEVVVAGNLLPAVRLKRLVLRSRGQPHRPRDRPRPEGSKQLAAVHPDTFGRHIGAGQVRFEHQGLNSSLTMERLGRHQPYDNLGPTAV</sequence>
<keyword evidence="2" id="KW-1185">Reference proteome</keyword>
<evidence type="ECO:0000313" key="1">
    <source>
        <dbReference type="EMBL" id="CTQ48884.1"/>
    </source>
</evidence>
<dbReference type="Proteomes" id="UP000049222">
    <property type="component" value="Unassembled WGS sequence"/>
</dbReference>
<dbReference type="EMBL" id="CXSU01000011">
    <property type="protein sequence ID" value="CTQ48884.1"/>
    <property type="molecule type" value="Genomic_DNA"/>
</dbReference>
<organism evidence="1 2">
    <name type="scientific">Jannaschia donghaensis</name>
    <dbReference type="NCBI Taxonomy" id="420998"/>
    <lineage>
        <taxon>Bacteria</taxon>
        <taxon>Pseudomonadati</taxon>
        <taxon>Pseudomonadota</taxon>
        <taxon>Alphaproteobacteria</taxon>
        <taxon>Rhodobacterales</taxon>
        <taxon>Roseobacteraceae</taxon>
        <taxon>Jannaschia</taxon>
    </lineage>
</organism>
<reference evidence="1 2" key="1">
    <citation type="submission" date="2015-07" db="EMBL/GenBank/DDBJ databases">
        <authorList>
            <person name="Noorani M."/>
        </authorList>
    </citation>
    <scope>NUCLEOTIDE SEQUENCE [LARGE SCALE GENOMIC DNA]</scope>
    <source>
        <strain evidence="1 2">CECT 7802</strain>
    </source>
</reference>
<name>A0A0M6YG20_9RHOB</name>
<dbReference type="AlphaFoldDB" id="A0A0M6YG20"/>
<gene>
    <name evidence="1" type="ORF">JDO7802_00892</name>
</gene>
<evidence type="ECO:0000313" key="2">
    <source>
        <dbReference type="Proteomes" id="UP000049222"/>
    </source>
</evidence>
<protein>
    <submittedName>
        <fullName evidence="1">Uncharacterized protein</fullName>
    </submittedName>
</protein>
<accession>A0A0M6YG20</accession>
<proteinExistence type="predicted"/>